<dbReference type="EMBL" id="JPGY02000001">
    <property type="protein sequence ID" value="KRU12150.1"/>
    <property type="molecule type" value="Genomic_DNA"/>
</dbReference>
<dbReference type="Pfam" id="PF03161">
    <property type="entry name" value="LAGLIDADG_2"/>
    <property type="match status" value="1"/>
</dbReference>
<evidence type="ECO:0000259" key="1">
    <source>
        <dbReference type="Pfam" id="PF03161"/>
    </source>
</evidence>
<keyword evidence="2" id="KW-0255">Endonuclease</keyword>
<keyword evidence="5" id="KW-1185">Reference proteome</keyword>
<dbReference type="PATRIC" id="fig|1262449.3.peg.1621"/>
<evidence type="ECO:0000313" key="4">
    <source>
        <dbReference type="Proteomes" id="UP000028042"/>
    </source>
</evidence>
<feature type="domain" description="Homing endonuclease LAGLIDADG" evidence="1">
    <location>
        <begin position="17"/>
        <end position="157"/>
    </location>
</feature>
<accession>A0A0H3J317</accession>
<dbReference type="Proteomes" id="UP000030905">
    <property type="component" value="Chromosome"/>
</dbReference>
<dbReference type="InterPro" id="IPR027434">
    <property type="entry name" value="Homing_endonucl"/>
</dbReference>
<dbReference type="RefSeq" id="WP_003443909.1">
    <property type="nucleotide sequence ID" value="NZ_ANZB01000004.1"/>
</dbReference>
<dbReference type="Gene3D" id="3.10.28.10">
    <property type="entry name" value="Homing endonucleases"/>
    <property type="match status" value="2"/>
</dbReference>
<dbReference type="eggNOG" id="ENOG502ZMVM">
    <property type="taxonomic scope" value="Bacteria"/>
</dbReference>
<dbReference type="Proteomes" id="UP000028042">
    <property type="component" value="Unassembled WGS sequence"/>
</dbReference>
<evidence type="ECO:0000313" key="5">
    <source>
        <dbReference type="Proteomes" id="UP000030905"/>
    </source>
</evidence>
<dbReference type="InterPro" id="IPR004860">
    <property type="entry name" value="LAGLIDADG_dom"/>
</dbReference>
<reference evidence="3 4" key="3">
    <citation type="journal article" name="Genome Announc.">
        <title>Improved Draft Genome Sequence of Clostridium pasteurianum Strain ATCC 6013 (DSM 525) Using a Hybrid Next-Generation Sequencing Approach.</title>
        <authorList>
            <person name="Pyne M.E."/>
            <person name="Utturkar S."/>
            <person name="Brown S.D."/>
            <person name="Moo-Young M."/>
            <person name="Chung D.A."/>
            <person name="Chou C.P."/>
        </authorList>
    </citation>
    <scope>NUCLEOTIDE SEQUENCE [LARGE SCALE GENOMIC DNA]</scope>
    <source>
        <strain evidence="3 4">ATCC 6013</strain>
    </source>
</reference>
<keyword evidence="2" id="KW-0378">Hydrolase</keyword>
<protein>
    <submittedName>
        <fullName evidence="2 3">LAGLIDADG DNA endonuclease</fullName>
    </submittedName>
</protein>
<dbReference type="AlphaFoldDB" id="A0A0H3J317"/>
<sequence>MPFVENTKIYDMNRLERNIIIGGLLGDGSLALYGRSKNAYYREHGCTKQVPYRQWKADKLKNLDFKLLITCKNPQLRSPSNKVYTNLYNSFYINGEKSITKENLLLLDHPIGLACLYMDDGSLVIDSSKRKNGSIYIFPRISIYTLNFSEDENILLTQNSLVLLIKK</sequence>
<name>A0A0H3J317_CLOPA</name>
<gene>
    <name evidence="2" type="ORF">CLPA_c17840</name>
    <name evidence="3" type="ORF">CP6013_01397</name>
</gene>
<dbReference type="KEGG" id="cpae:CPAST_c17840"/>
<evidence type="ECO:0000313" key="3">
    <source>
        <dbReference type="EMBL" id="KRU12150.1"/>
    </source>
</evidence>
<reference evidence="2 5" key="1">
    <citation type="journal article" date="2015" name="Genome Announc.">
        <title>Complete Genome Sequence of the Nitrogen-Fixing and Solvent-Producing Clostridium pasteurianum DSM 525.</title>
        <authorList>
            <person name="Poehlein A."/>
            <person name="Grosse-Honebrink A."/>
            <person name="Zhang Y."/>
            <person name="Minton N.P."/>
            <person name="Daniel R."/>
        </authorList>
    </citation>
    <scope>NUCLEOTIDE SEQUENCE [LARGE SCALE GENOMIC DNA]</scope>
    <source>
        <strain evidence="2">DSM 525</strain>
        <strain evidence="5">DSM 525 / ATCC 6013</strain>
    </source>
</reference>
<dbReference type="GeneID" id="93073945"/>
<dbReference type="KEGG" id="cpat:CLPA_c17840"/>
<keyword evidence="2" id="KW-0540">Nuclease</keyword>
<proteinExistence type="predicted"/>
<reference evidence="3" key="2">
    <citation type="submission" date="2015-10" db="EMBL/GenBank/DDBJ databases">
        <title>Improved Draft Genome Sequence of Clostridium pasteurianum Strain ATCC 6013 (DSM 525) Using a Hybrid Next-Generation Sequencing Approach.</title>
        <authorList>
            <person name="Pyne M.E."/>
            <person name="Utturkar S.M."/>
            <person name="Brown S.D."/>
            <person name="Moo-Young M."/>
            <person name="Chung D.A."/>
            <person name="Chou P.C."/>
        </authorList>
    </citation>
    <scope>NUCLEOTIDE SEQUENCE</scope>
    <source>
        <strain evidence="3">ATCC 6013</strain>
    </source>
</reference>
<organism evidence="2 5">
    <name type="scientific">Clostridium pasteurianum DSM 525 = ATCC 6013</name>
    <dbReference type="NCBI Taxonomy" id="1262449"/>
    <lineage>
        <taxon>Bacteria</taxon>
        <taxon>Bacillati</taxon>
        <taxon>Bacillota</taxon>
        <taxon>Clostridia</taxon>
        <taxon>Eubacteriales</taxon>
        <taxon>Clostridiaceae</taxon>
        <taxon>Clostridium</taxon>
    </lineage>
</organism>
<evidence type="ECO:0000313" key="2">
    <source>
        <dbReference type="EMBL" id="AJA51842.1"/>
    </source>
</evidence>
<dbReference type="EMBL" id="CP009268">
    <property type="protein sequence ID" value="AJA51842.1"/>
    <property type="molecule type" value="Genomic_DNA"/>
</dbReference>
<dbReference type="GO" id="GO:0004519">
    <property type="term" value="F:endonuclease activity"/>
    <property type="evidence" value="ECO:0007669"/>
    <property type="project" value="UniProtKB-KW"/>
</dbReference>
<dbReference type="SUPFAM" id="SSF55608">
    <property type="entry name" value="Homing endonucleases"/>
    <property type="match status" value="1"/>
</dbReference>